<evidence type="ECO:0000313" key="11">
    <source>
        <dbReference type="Proteomes" id="UP000320735"/>
    </source>
</evidence>
<proteinExistence type="inferred from homology"/>
<evidence type="ECO:0000256" key="2">
    <source>
        <dbReference type="ARBA" id="ARBA00005745"/>
    </source>
</evidence>
<evidence type="ECO:0000259" key="9">
    <source>
        <dbReference type="Pfam" id="PF00482"/>
    </source>
</evidence>
<name>A0A5C6BQ97_9PLAN</name>
<feature type="domain" description="Type II secretion system protein GspF" evidence="9">
    <location>
        <begin position="25"/>
        <end position="143"/>
    </location>
</feature>
<keyword evidence="3" id="KW-1003">Cell membrane</keyword>
<dbReference type="InterPro" id="IPR003004">
    <property type="entry name" value="GspF/PilC"/>
</dbReference>
<dbReference type="RefSeq" id="WP_146370725.1">
    <property type="nucleotide sequence ID" value="NZ_SJPP01000001.1"/>
</dbReference>
<organism evidence="10 11">
    <name type="scientific">Symmachiella macrocystis</name>
    <dbReference type="NCBI Taxonomy" id="2527985"/>
    <lineage>
        <taxon>Bacteria</taxon>
        <taxon>Pseudomonadati</taxon>
        <taxon>Planctomycetota</taxon>
        <taxon>Planctomycetia</taxon>
        <taxon>Planctomycetales</taxon>
        <taxon>Planctomycetaceae</taxon>
        <taxon>Symmachiella</taxon>
    </lineage>
</organism>
<dbReference type="PANTHER" id="PTHR30012">
    <property type="entry name" value="GENERAL SECRETION PATHWAY PROTEIN"/>
    <property type="match status" value="1"/>
</dbReference>
<keyword evidence="5 8" id="KW-1133">Transmembrane helix</keyword>
<evidence type="ECO:0000313" key="10">
    <source>
        <dbReference type="EMBL" id="TWU13396.1"/>
    </source>
</evidence>
<sequence>MKAQPDLPTNPSLPFLSASQLEKICYRLGSSLKAGIPIANAWANEVPQVPSRIRGSFDKVHARLLDGCSLAEALIAEPCFPPLLTEMVRVGEETGQLDQAFLKMADHYRALVSMKRSFLQGVTRPVLQLITATAVITAFFVILHVLQTRISGLAAPDVFMLGLSPLGNLALFWGAVMFITVGSYLVVKGIRSGWFGAIPMRIALAVPLLGGTIKTLALSRFAWAFGTAVDAGMNASKAIRLGVRSTQNRFYQAHESSIATSVVDGKDFYTALRQTDAFPNDLLQAVQTGERTGELTESLERLSDDYQEQSVIDLRRIGQISGFGIFITVSTLMGFSILFLYASYLGSLSDALKGQTVTLEEIREGQQTTSNPVIATRNEMVKDFVENNEDFKQIESMYKHLGNYNEMTPDEFLDGLFPEPERSHARTGKAHGEQKANGKAAGARSKESRKSH</sequence>
<keyword evidence="6 8" id="KW-0472">Membrane</keyword>
<reference evidence="10 11" key="1">
    <citation type="submission" date="2019-02" db="EMBL/GenBank/DDBJ databases">
        <title>Deep-cultivation of Planctomycetes and their phenomic and genomic characterization uncovers novel biology.</title>
        <authorList>
            <person name="Wiegand S."/>
            <person name="Jogler M."/>
            <person name="Boedeker C."/>
            <person name="Pinto D."/>
            <person name="Vollmers J."/>
            <person name="Rivas-Marin E."/>
            <person name="Kohn T."/>
            <person name="Peeters S.H."/>
            <person name="Heuer A."/>
            <person name="Rast P."/>
            <person name="Oberbeckmann S."/>
            <person name="Bunk B."/>
            <person name="Jeske O."/>
            <person name="Meyerdierks A."/>
            <person name="Storesund J.E."/>
            <person name="Kallscheuer N."/>
            <person name="Luecker S."/>
            <person name="Lage O.M."/>
            <person name="Pohl T."/>
            <person name="Merkel B.J."/>
            <person name="Hornburger P."/>
            <person name="Mueller R.-W."/>
            <person name="Bruemmer F."/>
            <person name="Labrenz M."/>
            <person name="Spormann A.M."/>
            <person name="Op Den Camp H."/>
            <person name="Overmann J."/>
            <person name="Amann R."/>
            <person name="Jetten M.S.M."/>
            <person name="Mascher T."/>
            <person name="Medema M.H."/>
            <person name="Devos D.P."/>
            <person name="Kaster A.-K."/>
            <person name="Ovreas L."/>
            <person name="Rohde M."/>
            <person name="Galperin M.Y."/>
            <person name="Jogler C."/>
        </authorList>
    </citation>
    <scope>NUCLEOTIDE SEQUENCE [LARGE SCALE GENOMIC DNA]</scope>
    <source>
        <strain evidence="10 11">CA54</strain>
    </source>
</reference>
<comment type="caution">
    <text evidence="10">The sequence shown here is derived from an EMBL/GenBank/DDBJ whole genome shotgun (WGS) entry which is preliminary data.</text>
</comment>
<dbReference type="OrthoDB" id="211600at2"/>
<feature type="transmembrane region" description="Helical" evidence="8">
    <location>
        <begin position="126"/>
        <end position="146"/>
    </location>
</feature>
<evidence type="ECO:0000256" key="8">
    <source>
        <dbReference type="SAM" id="Phobius"/>
    </source>
</evidence>
<dbReference type="InterPro" id="IPR042094">
    <property type="entry name" value="T2SS_GspF_sf"/>
</dbReference>
<feature type="transmembrane region" description="Helical" evidence="8">
    <location>
        <begin position="166"/>
        <end position="187"/>
    </location>
</feature>
<protein>
    <submittedName>
        <fullName evidence="10">Type II secretion system protein F</fullName>
    </submittedName>
</protein>
<keyword evidence="11" id="KW-1185">Reference proteome</keyword>
<dbReference type="Pfam" id="PF00482">
    <property type="entry name" value="T2SSF"/>
    <property type="match status" value="2"/>
</dbReference>
<evidence type="ECO:0000256" key="6">
    <source>
        <dbReference type="ARBA" id="ARBA00023136"/>
    </source>
</evidence>
<dbReference type="PANTHER" id="PTHR30012:SF0">
    <property type="entry name" value="TYPE II SECRETION SYSTEM PROTEIN F-RELATED"/>
    <property type="match status" value="1"/>
</dbReference>
<evidence type="ECO:0000256" key="4">
    <source>
        <dbReference type="ARBA" id="ARBA00022692"/>
    </source>
</evidence>
<feature type="region of interest" description="Disordered" evidence="7">
    <location>
        <begin position="412"/>
        <end position="452"/>
    </location>
</feature>
<dbReference type="Proteomes" id="UP000320735">
    <property type="component" value="Unassembled WGS sequence"/>
</dbReference>
<comment type="similarity">
    <text evidence="2">Belongs to the GSP F family.</text>
</comment>
<evidence type="ECO:0000256" key="5">
    <source>
        <dbReference type="ARBA" id="ARBA00022989"/>
    </source>
</evidence>
<feature type="domain" description="Type II secretion system protein GspF" evidence="9">
    <location>
        <begin position="225"/>
        <end position="341"/>
    </location>
</feature>
<keyword evidence="4 8" id="KW-0812">Transmembrane</keyword>
<dbReference type="Gene3D" id="1.20.81.30">
    <property type="entry name" value="Type II secretion system (T2SS), domain F"/>
    <property type="match status" value="2"/>
</dbReference>
<evidence type="ECO:0000256" key="1">
    <source>
        <dbReference type="ARBA" id="ARBA00004651"/>
    </source>
</evidence>
<comment type="subcellular location">
    <subcellularLocation>
        <location evidence="1">Cell membrane</location>
        <topology evidence="1">Multi-pass membrane protein</topology>
    </subcellularLocation>
</comment>
<dbReference type="AlphaFoldDB" id="A0A5C6BQ97"/>
<gene>
    <name evidence="10" type="primary">epsF_3</name>
    <name evidence="10" type="ORF">CA54_22310</name>
</gene>
<accession>A0A5C6BQ97</accession>
<dbReference type="GO" id="GO:0005886">
    <property type="term" value="C:plasma membrane"/>
    <property type="evidence" value="ECO:0007669"/>
    <property type="project" value="UniProtKB-SubCell"/>
</dbReference>
<dbReference type="InterPro" id="IPR018076">
    <property type="entry name" value="T2SS_GspF_dom"/>
</dbReference>
<dbReference type="EMBL" id="SJPP01000001">
    <property type="protein sequence ID" value="TWU13396.1"/>
    <property type="molecule type" value="Genomic_DNA"/>
</dbReference>
<evidence type="ECO:0000256" key="7">
    <source>
        <dbReference type="SAM" id="MobiDB-lite"/>
    </source>
</evidence>
<evidence type="ECO:0000256" key="3">
    <source>
        <dbReference type="ARBA" id="ARBA00022475"/>
    </source>
</evidence>
<feature type="transmembrane region" description="Helical" evidence="8">
    <location>
        <begin position="323"/>
        <end position="344"/>
    </location>
</feature>
<feature type="compositionally biased region" description="Basic and acidic residues" evidence="7">
    <location>
        <begin position="419"/>
        <end position="436"/>
    </location>
</feature>